<dbReference type="OrthoDB" id="4467576at2759"/>
<dbReference type="Proteomes" id="UP000326565">
    <property type="component" value="Unassembled WGS sequence"/>
</dbReference>
<dbReference type="InterPro" id="IPR036047">
    <property type="entry name" value="F-box-like_dom_sf"/>
</dbReference>
<sequence length="393" mass="44785">MSPLERVRSAIHKARISAKLRRRSQLSSNSQKQPIWKRLPGTVLAKILAQCDLQDIYSLMLSCRILREQIYQHEYAISLAYLHHRTQPYRYITETGHELAPSAGDDLTFISSLFPPPPPQYTSDGIRDDLPEYSFGYLVDLTRCWKTCIKLSYYLTEYVIHHHLQTDPIAQSSWPSSKTEKQFIYSKGVGQLQARLLSPLAYIIFFLETHASSTPVPSTYHHSLKIQQSILQQPPFTDTQVLLSTHHSMHLLCSSVRYLMAPEIAPASTENWLGLLLTTSTLERIMEFFVAVAADESAKVSVAAAGHFHHSPRPSSTWTNRLEFMWQMRRDWEEFLANMEEAGEDRAPPTLSEVWFEAAQREICQRGASPHACEAVLVCHGSEVVLKCELCRG</sequence>
<dbReference type="EMBL" id="ML732265">
    <property type="protein sequence ID" value="KAB8071706.1"/>
    <property type="molecule type" value="Genomic_DNA"/>
</dbReference>
<proteinExistence type="predicted"/>
<reference evidence="1 2" key="1">
    <citation type="submission" date="2019-04" db="EMBL/GenBank/DDBJ databases">
        <title>Friends and foes A comparative genomics study of 23 Aspergillus species from section Flavi.</title>
        <authorList>
            <consortium name="DOE Joint Genome Institute"/>
            <person name="Kjaerbolling I."/>
            <person name="Vesth T."/>
            <person name="Frisvad J.C."/>
            <person name="Nybo J.L."/>
            <person name="Theobald S."/>
            <person name="Kildgaard S."/>
            <person name="Isbrandt T."/>
            <person name="Kuo A."/>
            <person name="Sato A."/>
            <person name="Lyhne E.K."/>
            <person name="Kogle M.E."/>
            <person name="Wiebenga A."/>
            <person name="Kun R.S."/>
            <person name="Lubbers R.J."/>
            <person name="Makela M.R."/>
            <person name="Barry K."/>
            <person name="Chovatia M."/>
            <person name="Clum A."/>
            <person name="Daum C."/>
            <person name="Haridas S."/>
            <person name="He G."/>
            <person name="LaButti K."/>
            <person name="Lipzen A."/>
            <person name="Mondo S."/>
            <person name="Riley R."/>
            <person name="Salamov A."/>
            <person name="Simmons B.A."/>
            <person name="Magnuson J.K."/>
            <person name="Henrissat B."/>
            <person name="Mortensen U.H."/>
            <person name="Larsen T.O."/>
            <person name="Devries R.P."/>
            <person name="Grigoriev I.V."/>
            <person name="Machida M."/>
            <person name="Baker S.E."/>
            <person name="Andersen M.R."/>
        </authorList>
    </citation>
    <scope>NUCLEOTIDE SEQUENCE [LARGE SCALE GENOMIC DNA]</scope>
    <source>
        <strain evidence="1 2">CBS 151.66</strain>
    </source>
</reference>
<dbReference type="AlphaFoldDB" id="A0A5N5WT45"/>
<evidence type="ECO:0000313" key="1">
    <source>
        <dbReference type="EMBL" id="KAB8071706.1"/>
    </source>
</evidence>
<organism evidence="1 2">
    <name type="scientific">Aspergillus leporis</name>
    <dbReference type="NCBI Taxonomy" id="41062"/>
    <lineage>
        <taxon>Eukaryota</taxon>
        <taxon>Fungi</taxon>
        <taxon>Dikarya</taxon>
        <taxon>Ascomycota</taxon>
        <taxon>Pezizomycotina</taxon>
        <taxon>Eurotiomycetes</taxon>
        <taxon>Eurotiomycetidae</taxon>
        <taxon>Eurotiales</taxon>
        <taxon>Aspergillaceae</taxon>
        <taxon>Aspergillus</taxon>
        <taxon>Aspergillus subgen. Circumdati</taxon>
    </lineage>
</organism>
<protein>
    <recommendedName>
        <fullName evidence="3">F-box domain-containing protein</fullName>
    </recommendedName>
</protein>
<accession>A0A5N5WT45</accession>
<evidence type="ECO:0000313" key="2">
    <source>
        <dbReference type="Proteomes" id="UP000326565"/>
    </source>
</evidence>
<evidence type="ECO:0008006" key="3">
    <source>
        <dbReference type="Google" id="ProtNLM"/>
    </source>
</evidence>
<name>A0A5N5WT45_9EURO</name>
<dbReference type="SUPFAM" id="SSF81383">
    <property type="entry name" value="F-box domain"/>
    <property type="match status" value="1"/>
</dbReference>
<keyword evidence="2" id="KW-1185">Reference proteome</keyword>
<gene>
    <name evidence="1" type="ORF">BDV29DRAFT_13306</name>
</gene>